<dbReference type="PANTHER" id="PTHR12651">
    <property type="entry name" value="26S PROTEASOME NON-ATPASE REGULATORY SUBUNIT 9"/>
    <property type="match status" value="1"/>
</dbReference>
<dbReference type="SUPFAM" id="SSF50156">
    <property type="entry name" value="PDZ domain-like"/>
    <property type="match status" value="1"/>
</dbReference>
<dbReference type="InterPro" id="IPR035269">
    <property type="entry name" value="PSMD9"/>
</dbReference>
<evidence type="ECO:0000313" key="5">
    <source>
        <dbReference type="EMBL" id="ODV69227.1"/>
    </source>
</evidence>
<dbReference type="InterPro" id="IPR036034">
    <property type="entry name" value="PDZ_sf"/>
</dbReference>
<organism evidence="5 6">
    <name type="scientific">Hyphopichia burtonii NRRL Y-1933</name>
    <dbReference type="NCBI Taxonomy" id="984485"/>
    <lineage>
        <taxon>Eukaryota</taxon>
        <taxon>Fungi</taxon>
        <taxon>Dikarya</taxon>
        <taxon>Ascomycota</taxon>
        <taxon>Saccharomycotina</taxon>
        <taxon>Pichiomycetes</taxon>
        <taxon>Debaryomycetaceae</taxon>
        <taxon>Hyphopichia</taxon>
    </lineage>
</organism>
<feature type="domain" description="Nas2 N-terminal" evidence="4">
    <location>
        <begin position="24"/>
        <end position="99"/>
    </location>
</feature>
<dbReference type="GeneID" id="30995523"/>
<dbReference type="AlphaFoldDB" id="A0A1E4RPN3"/>
<proteinExistence type="predicted"/>
<dbReference type="Gene3D" id="6.10.140.1710">
    <property type="match status" value="1"/>
</dbReference>
<dbReference type="PANTHER" id="PTHR12651:SF1">
    <property type="entry name" value="26S PROTEASOME NON-ATPASE REGULATORY SUBUNIT 9"/>
    <property type="match status" value="1"/>
</dbReference>
<sequence length="211" mass="24076">MQSLNLDENQFKNYDIEFETLSFPQLSAVKSEMESQLGILFDILKNKYGADMDTALLSGDGYPRNDIDVVSIRLIRVKVIRLRNDYKKVLELLEKKLVEQLGRSSTAQVENEIRVPETPPLIPFALVKEVAFESPAFNSGLEEGDKIILFDNDIHVRNHDKLASISRRVSNRIDQPIKVEILRNEQQQSLELTPTNNWNGRGVLGCRIIPL</sequence>
<keyword evidence="6" id="KW-1185">Reference proteome</keyword>
<accession>A0A1E4RPN3</accession>
<evidence type="ECO:0000259" key="3">
    <source>
        <dbReference type="Pfam" id="PF13180"/>
    </source>
</evidence>
<dbReference type="InterPro" id="IPR001478">
    <property type="entry name" value="PDZ"/>
</dbReference>
<dbReference type="OrthoDB" id="72325at2759"/>
<gene>
    <name evidence="5" type="ORF">HYPBUDRAFT_152356</name>
</gene>
<feature type="domain" description="PDZ" evidence="3">
    <location>
        <begin position="125"/>
        <end position="192"/>
    </location>
</feature>
<dbReference type="RefSeq" id="XP_020078294.1">
    <property type="nucleotide sequence ID" value="XM_020220973.1"/>
</dbReference>
<dbReference type="GO" id="GO:0005634">
    <property type="term" value="C:nucleus"/>
    <property type="evidence" value="ECO:0007669"/>
    <property type="project" value="EnsemblFungi"/>
</dbReference>
<dbReference type="GO" id="GO:0044183">
    <property type="term" value="F:protein folding chaperone"/>
    <property type="evidence" value="ECO:0007669"/>
    <property type="project" value="EnsemblFungi"/>
</dbReference>
<dbReference type="FunFam" id="2.30.42.10:FF:000107">
    <property type="entry name" value="26S proteasome non-ATPase regulatory subunit 9"/>
    <property type="match status" value="1"/>
</dbReference>
<name>A0A1E4RPN3_9ASCO</name>
<dbReference type="Gene3D" id="2.30.42.10">
    <property type="match status" value="1"/>
</dbReference>
<evidence type="ECO:0000259" key="4">
    <source>
        <dbReference type="Pfam" id="PF18265"/>
    </source>
</evidence>
<keyword evidence="1" id="KW-0143">Chaperone</keyword>
<dbReference type="GO" id="GO:0005829">
    <property type="term" value="C:cytosol"/>
    <property type="evidence" value="ECO:0007669"/>
    <property type="project" value="EnsemblFungi"/>
</dbReference>
<dbReference type="GO" id="GO:0070682">
    <property type="term" value="P:proteasome regulatory particle assembly"/>
    <property type="evidence" value="ECO:0007669"/>
    <property type="project" value="EnsemblFungi"/>
</dbReference>
<evidence type="ECO:0000313" key="6">
    <source>
        <dbReference type="Proteomes" id="UP000095085"/>
    </source>
</evidence>
<protein>
    <recommendedName>
        <fullName evidence="2">Probable 26S proteasome regulatory subunit p27</fullName>
    </recommendedName>
</protein>
<dbReference type="STRING" id="984485.A0A1E4RPN3"/>
<dbReference type="EMBL" id="KV454539">
    <property type="protein sequence ID" value="ODV69227.1"/>
    <property type="molecule type" value="Genomic_DNA"/>
</dbReference>
<dbReference type="Pfam" id="PF13180">
    <property type="entry name" value="PDZ_2"/>
    <property type="match status" value="1"/>
</dbReference>
<evidence type="ECO:0000256" key="2">
    <source>
        <dbReference type="ARBA" id="ARBA00068021"/>
    </source>
</evidence>
<dbReference type="InterPro" id="IPR040815">
    <property type="entry name" value="Nas2_N"/>
</dbReference>
<reference evidence="6" key="1">
    <citation type="submission" date="2016-05" db="EMBL/GenBank/DDBJ databases">
        <title>Comparative genomics of biotechnologically important yeasts.</title>
        <authorList>
            <consortium name="DOE Joint Genome Institute"/>
            <person name="Riley R."/>
            <person name="Haridas S."/>
            <person name="Wolfe K.H."/>
            <person name="Lopes M.R."/>
            <person name="Hittinger C.T."/>
            <person name="Goker M."/>
            <person name="Salamov A."/>
            <person name="Wisecaver J."/>
            <person name="Long T.M."/>
            <person name="Aerts A.L."/>
            <person name="Barry K."/>
            <person name="Choi C."/>
            <person name="Clum A."/>
            <person name="Coughlan A.Y."/>
            <person name="Deshpande S."/>
            <person name="Douglass A.P."/>
            <person name="Hanson S.J."/>
            <person name="Klenk H.-P."/>
            <person name="Labutti K."/>
            <person name="Lapidus A."/>
            <person name="Lindquist E."/>
            <person name="Lipzen A."/>
            <person name="Meier-Kolthoff J.P."/>
            <person name="Ohm R.A."/>
            <person name="Otillar R.P."/>
            <person name="Pangilinan J."/>
            <person name="Peng Y."/>
            <person name="Rokas A."/>
            <person name="Rosa C.A."/>
            <person name="Scheuner C."/>
            <person name="Sibirny A.A."/>
            <person name="Slot J.C."/>
            <person name="Stielow J.B."/>
            <person name="Sun H."/>
            <person name="Kurtzman C.P."/>
            <person name="Blackwell M."/>
            <person name="Grigoriev I.V."/>
            <person name="Jeffries T.W."/>
        </authorList>
    </citation>
    <scope>NUCLEOTIDE SEQUENCE [LARGE SCALE GENOMIC DNA]</scope>
    <source>
        <strain evidence="6">NRRL Y-1933</strain>
    </source>
</reference>
<evidence type="ECO:0000256" key="1">
    <source>
        <dbReference type="ARBA" id="ARBA00023186"/>
    </source>
</evidence>
<dbReference type="Proteomes" id="UP000095085">
    <property type="component" value="Unassembled WGS sequence"/>
</dbReference>
<dbReference type="Pfam" id="PF18265">
    <property type="entry name" value="Nas2_N"/>
    <property type="match status" value="1"/>
</dbReference>